<keyword evidence="1" id="KW-1133">Transmembrane helix</keyword>
<dbReference type="AlphaFoldDB" id="A0A2S7RMR0"/>
<gene>
    <name evidence="2" type="ORF">CUS89_15670</name>
</gene>
<evidence type="ECO:0000256" key="1">
    <source>
        <dbReference type="SAM" id="Phobius"/>
    </source>
</evidence>
<organism evidence="2 3">
    <name type="scientific">Enterococcus mundtii</name>
    <dbReference type="NCBI Taxonomy" id="53346"/>
    <lineage>
        <taxon>Bacteria</taxon>
        <taxon>Bacillati</taxon>
        <taxon>Bacillota</taxon>
        <taxon>Bacilli</taxon>
        <taxon>Lactobacillales</taxon>
        <taxon>Enterococcaceae</taxon>
        <taxon>Enterococcus</taxon>
    </lineage>
</organism>
<feature type="transmembrane region" description="Helical" evidence="1">
    <location>
        <begin position="44"/>
        <end position="68"/>
    </location>
</feature>
<name>A0A2S7RMR0_ENTMU</name>
<sequence>MKSHSLFLKTTTIGVCIVFGLFGLLFGTQLVTSESANPLDWQTTLLITVIFATLLSGIVIGSIIFKLLTNVSKDQTFSDHSHRLVSYIRKVMIFLS</sequence>
<comment type="caution">
    <text evidence="2">The sequence shown here is derived from an EMBL/GenBank/DDBJ whole genome shotgun (WGS) entry which is preliminary data.</text>
</comment>
<proteinExistence type="predicted"/>
<feature type="transmembrane region" description="Helical" evidence="1">
    <location>
        <begin position="12"/>
        <end position="32"/>
    </location>
</feature>
<dbReference type="Proteomes" id="UP000237934">
    <property type="component" value="Unassembled WGS sequence"/>
</dbReference>
<protein>
    <submittedName>
        <fullName evidence="2">DUF2975 domain-containing protein</fullName>
    </submittedName>
</protein>
<evidence type="ECO:0000313" key="2">
    <source>
        <dbReference type="EMBL" id="PQF19804.1"/>
    </source>
</evidence>
<feature type="non-terminal residue" evidence="2">
    <location>
        <position position="96"/>
    </location>
</feature>
<keyword evidence="1" id="KW-0472">Membrane</keyword>
<dbReference type="EMBL" id="PUAP01000064">
    <property type="protein sequence ID" value="PQF19804.1"/>
    <property type="molecule type" value="Genomic_DNA"/>
</dbReference>
<keyword evidence="1" id="KW-0812">Transmembrane</keyword>
<accession>A0A2S7RMR0</accession>
<evidence type="ECO:0000313" key="3">
    <source>
        <dbReference type="Proteomes" id="UP000237934"/>
    </source>
</evidence>
<reference evidence="2 3" key="1">
    <citation type="journal article" date="2018" name="Pathog. Dis.">
        <title>Whole-genome sequencing based characterization of antimicrobial resistance in Enterococcus.</title>
        <authorList>
            <person name="Tyson G."/>
        </authorList>
    </citation>
    <scope>NUCLEOTIDE SEQUENCE [LARGE SCALE GENOMIC DNA]</scope>
    <source>
        <strain evidence="2 3">CVM N55263</strain>
    </source>
</reference>